<evidence type="ECO:0000256" key="2">
    <source>
        <dbReference type="ARBA" id="ARBA00022475"/>
    </source>
</evidence>
<evidence type="ECO:0008006" key="9">
    <source>
        <dbReference type="Google" id="ProtNLM"/>
    </source>
</evidence>
<keyword evidence="3 6" id="KW-0812">Transmembrane</keyword>
<comment type="caution">
    <text evidence="7">The sequence shown here is derived from an EMBL/GenBank/DDBJ whole genome shotgun (WGS) entry which is preliminary data.</text>
</comment>
<feature type="transmembrane region" description="Helical" evidence="6">
    <location>
        <begin position="346"/>
        <end position="366"/>
    </location>
</feature>
<feature type="transmembrane region" description="Helical" evidence="6">
    <location>
        <begin position="195"/>
        <end position="214"/>
    </location>
</feature>
<reference evidence="7" key="1">
    <citation type="journal article" date="2021" name="PeerJ">
        <title>Extensive microbial diversity within the chicken gut microbiome revealed by metagenomics and culture.</title>
        <authorList>
            <person name="Gilroy R."/>
            <person name="Ravi A."/>
            <person name="Getino M."/>
            <person name="Pursley I."/>
            <person name="Horton D.L."/>
            <person name="Alikhan N.F."/>
            <person name="Baker D."/>
            <person name="Gharbi K."/>
            <person name="Hall N."/>
            <person name="Watson M."/>
            <person name="Adriaenssens E.M."/>
            <person name="Foster-Nyarko E."/>
            <person name="Jarju S."/>
            <person name="Secka A."/>
            <person name="Antonio M."/>
            <person name="Oren A."/>
            <person name="Chaudhuri R.R."/>
            <person name="La Ragione R."/>
            <person name="Hildebrand F."/>
            <person name="Pallen M.J."/>
        </authorList>
    </citation>
    <scope>NUCLEOTIDE SEQUENCE</scope>
    <source>
        <strain evidence="7">ChiSxjej1B13-11774</strain>
    </source>
</reference>
<feature type="transmembrane region" description="Helical" evidence="6">
    <location>
        <begin position="396"/>
        <end position="421"/>
    </location>
</feature>
<reference evidence="7" key="2">
    <citation type="submission" date="2021-04" db="EMBL/GenBank/DDBJ databases">
        <authorList>
            <person name="Gilroy R."/>
        </authorList>
    </citation>
    <scope>NUCLEOTIDE SEQUENCE</scope>
    <source>
        <strain evidence="7">ChiSxjej1B13-11774</strain>
    </source>
</reference>
<evidence type="ECO:0000256" key="1">
    <source>
        <dbReference type="ARBA" id="ARBA00004651"/>
    </source>
</evidence>
<proteinExistence type="predicted"/>
<dbReference type="InterPro" id="IPR018385">
    <property type="entry name" value="C4_dicarb_anaerob_car-like"/>
</dbReference>
<dbReference type="InterPro" id="IPR051679">
    <property type="entry name" value="DASS-Related_Transporters"/>
</dbReference>
<keyword evidence="2" id="KW-1003">Cell membrane</keyword>
<sequence>MPSTYVILFCIVLIAAVLTWILPAGEFDRVAMEGVSRPAVVPGSYHLVEKNSAGLFDIFKAIPQGFSASANIIAIIMLSTGAFTVINKTGALESGVGALLRRVNRSKIPGTAVIWIVSFLFSALGLIAGPEIQIPFTVIGVSIALGLGYDLIVGLAMVMGAGYLGWGMGPINASIIGTAHSIAGLPTFSGVGFRMGLWFVTTCIVAAFISAYAARIKKDPEKSLVKGISTEGLGLSHDLDTYKVGGRQWAVLLVLVAIFAAIVYGAVELGWYLDEMSAIFLIGGLVAGLVYGLKLQEVIDGFVEGARNTAQLGLIIAIARAIQIVLENGKIMDTIVQALSAPLSNFAPGIAACGVAVITAIIHFFIPSGSALAVTVMPLYSPLADVLGITQQSMVLAMQIGGTLFNVMMPTVGACLAMCGLARVPFEKWVRFVWKLVLIVFVVSLAAILLAVQIGYGPF</sequence>
<protein>
    <recommendedName>
        <fullName evidence="9">C4-dicarboxylate ABC transporter</fullName>
    </recommendedName>
</protein>
<evidence type="ECO:0000313" key="7">
    <source>
        <dbReference type="EMBL" id="HIZ42359.1"/>
    </source>
</evidence>
<evidence type="ECO:0000256" key="5">
    <source>
        <dbReference type="ARBA" id="ARBA00023136"/>
    </source>
</evidence>
<feature type="transmembrane region" description="Helical" evidence="6">
    <location>
        <begin position="5"/>
        <end position="22"/>
    </location>
</feature>
<evidence type="ECO:0000256" key="6">
    <source>
        <dbReference type="SAM" id="Phobius"/>
    </source>
</evidence>
<comment type="subcellular location">
    <subcellularLocation>
        <location evidence="1">Cell membrane</location>
        <topology evidence="1">Multi-pass membrane protein</topology>
    </subcellularLocation>
</comment>
<feature type="transmembrane region" description="Helical" evidence="6">
    <location>
        <begin position="433"/>
        <end position="456"/>
    </location>
</feature>
<dbReference type="PANTHER" id="PTHR43652">
    <property type="entry name" value="BASIC AMINO ACID ANTIPORTER YFCC-RELATED"/>
    <property type="match status" value="1"/>
</dbReference>
<feature type="transmembrane region" description="Helical" evidence="6">
    <location>
        <begin position="108"/>
        <end position="128"/>
    </location>
</feature>
<feature type="transmembrane region" description="Helical" evidence="6">
    <location>
        <begin position="278"/>
        <end position="296"/>
    </location>
</feature>
<dbReference type="Proteomes" id="UP000824048">
    <property type="component" value="Unassembled WGS sequence"/>
</dbReference>
<accession>A0A9D2ER87</accession>
<dbReference type="EMBL" id="DXBP01000049">
    <property type="protein sequence ID" value="HIZ42359.1"/>
    <property type="molecule type" value="Genomic_DNA"/>
</dbReference>
<feature type="transmembrane region" description="Helical" evidence="6">
    <location>
        <begin position="249"/>
        <end position="272"/>
    </location>
</feature>
<feature type="transmembrane region" description="Helical" evidence="6">
    <location>
        <begin position="66"/>
        <end position="87"/>
    </location>
</feature>
<evidence type="ECO:0000256" key="4">
    <source>
        <dbReference type="ARBA" id="ARBA00022989"/>
    </source>
</evidence>
<name>A0A9D2ER87_9FIRM</name>
<dbReference type="Pfam" id="PF03606">
    <property type="entry name" value="DcuC"/>
    <property type="match status" value="1"/>
</dbReference>
<dbReference type="PANTHER" id="PTHR43652:SF2">
    <property type="entry name" value="BASIC AMINO ACID ANTIPORTER YFCC-RELATED"/>
    <property type="match status" value="1"/>
</dbReference>
<organism evidence="7 8">
    <name type="scientific">Candidatus Gemmiger excrementigallinarum</name>
    <dbReference type="NCBI Taxonomy" id="2838609"/>
    <lineage>
        <taxon>Bacteria</taxon>
        <taxon>Bacillati</taxon>
        <taxon>Bacillota</taxon>
        <taxon>Clostridia</taxon>
        <taxon>Eubacteriales</taxon>
        <taxon>Gemmiger</taxon>
    </lineage>
</organism>
<feature type="transmembrane region" description="Helical" evidence="6">
    <location>
        <begin position="163"/>
        <end position="183"/>
    </location>
</feature>
<keyword evidence="4 6" id="KW-1133">Transmembrane helix</keyword>
<dbReference type="AlphaFoldDB" id="A0A9D2ER87"/>
<feature type="transmembrane region" description="Helical" evidence="6">
    <location>
        <begin position="134"/>
        <end position="156"/>
    </location>
</feature>
<gene>
    <name evidence="7" type="ORF">H9811_07330</name>
</gene>
<dbReference type="GO" id="GO:0005886">
    <property type="term" value="C:plasma membrane"/>
    <property type="evidence" value="ECO:0007669"/>
    <property type="project" value="UniProtKB-SubCell"/>
</dbReference>
<keyword evidence="5 6" id="KW-0472">Membrane</keyword>
<evidence type="ECO:0000313" key="8">
    <source>
        <dbReference type="Proteomes" id="UP000824048"/>
    </source>
</evidence>
<evidence type="ECO:0000256" key="3">
    <source>
        <dbReference type="ARBA" id="ARBA00022692"/>
    </source>
</evidence>